<dbReference type="EnsemblMetazoa" id="XM_003387826.3">
    <property type="protein sequence ID" value="XP_003387874.1"/>
    <property type="gene ID" value="LOC100633814"/>
</dbReference>
<evidence type="ECO:0000256" key="7">
    <source>
        <dbReference type="PROSITE-ProRule" id="PRU00042"/>
    </source>
</evidence>
<name>A0A1X7UIF0_AMPQE</name>
<dbReference type="OMA" id="HRCDEPH"/>
<dbReference type="InterPro" id="IPR013087">
    <property type="entry name" value="Znf_C2H2_type"/>
</dbReference>
<keyword evidence="11" id="KW-1185">Reference proteome</keyword>
<evidence type="ECO:0000259" key="9">
    <source>
        <dbReference type="PROSITE" id="PS50157"/>
    </source>
</evidence>
<dbReference type="FunFam" id="3.30.160.60:FF:000018">
    <property type="entry name" value="Krueppel-like factor 15"/>
    <property type="match status" value="1"/>
</dbReference>
<dbReference type="PROSITE" id="PS00028">
    <property type="entry name" value="ZINC_FINGER_C2H2_1"/>
    <property type="match status" value="3"/>
</dbReference>
<sequence>MSVLATQNIPQNNGVLHTVCGGEEPSMDQRTSLAVETLLSLARQQEWTPPSPASSLDDSSSSATPCPTDTSSIEVPTEEIVAVQNEEECLLEEEEVYSDAEQKEKPESPPVVVAPFTPTGQLLPPGQMIVLTQANQEFISQLISKMPVIPVLATSVVAPTVETQPGVAMAEGDSRIKPHQCPYPSCSKTYYKSSHLKAHIRTHTGEKPYLCNWEDCGRRFARSDELARHKRTHTGEKKYGCPLCGRKFMRSDHLSKHIKRHTTNKRMPLWQQEVEKLKQLKMIEAAAQQYQNI</sequence>
<keyword evidence="3" id="KW-0677">Repeat</keyword>
<dbReference type="OrthoDB" id="6365676at2759"/>
<feature type="domain" description="C2H2-type" evidence="9">
    <location>
        <begin position="239"/>
        <end position="266"/>
    </location>
</feature>
<feature type="domain" description="C2H2-type" evidence="9">
    <location>
        <begin position="179"/>
        <end position="208"/>
    </location>
</feature>
<reference evidence="11" key="1">
    <citation type="journal article" date="2010" name="Nature">
        <title>The Amphimedon queenslandica genome and the evolution of animal complexity.</title>
        <authorList>
            <person name="Srivastava M."/>
            <person name="Simakov O."/>
            <person name="Chapman J."/>
            <person name="Fahey B."/>
            <person name="Gauthier M.E."/>
            <person name="Mitros T."/>
            <person name="Richards G.S."/>
            <person name="Conaco C."/>
            <person name="Dacre M."/>
            <person name="Hellsten U."/>
            <person name="Larroux C."/>
            <person name="Putnam N.H."/>
            <person name="Stanke M."/>
            <person name="Adamska M."/>
            <person name="Darling A."/>
            <person name="Degnan S.M."/>
            <person name="Oakley T.H."/>
            <person name="Plachetzki D.C."/>
            <person name="Zhai Y."/>
            <person name="Adamski M."/>
            <person name="Calcino A."/>
            <person name="Cummins S.F."/>
            <person name="Goodstein D.M."/>
            <person name="Harris C."/>
            <person name="Jackson D.J."/>
            <person name="Leys S.P."/>
            <person name="Shu S."/>
            <person name="Woodcroft B.J."/>
            <person name="Vervoort M."/>
            <person name="Kosik K.S."/>
            <person name="Manning G."/>
            <person name="Degnan B.M."/>
            <person name="Rokhsar D.S."/>
        </authorList>
    </citation>
    <scope>NUCLEOTIDE SEQUENCE [LARGE SCALE GENOMIC DNA]</scope>
</reference>
<organism evidence="10">
    <name type="scientific">Amphimedon queenslandica</name>
    <name type="common">Sponge</name>
    <dbReference type="NCBI Taxonomy" id="400682"/>
    <lineage>
        <taxon>Eukaryota</taxon>
        <taxon>Metazoa</taxon>
        <taxon>Porifera</taxon>
        <taxon>Demospongiae</taxon>
        <taxon>Heteroscleromorpha</taxon>
        <taxon>Haplosclerida</taxon>
        <taxon>Niphatidae</taxon>
        <taxon>Amphimedon</taxon>
    </lineage>
</organism>
<protein>
    <recommendedName>
        <fullName evidence="9">C2H2-type domain-containing protein</fullName>
    </recommendedName>
</protein>
<keyword evidence="2" id="KW-0479">Metal-binding</keyword>
<dbReference type="SMART" id="SM00355">
    <property type="entry name" value="ZnF_C2H2"/>
    <property type="match status" value="3"/>
</dbReference>
<feature type="domain" description="C2H2-type" evidence="9">
    <location>
        <begin position="209"/>
        <end position="238"/>
    </location>
</feature>
<dbReference type="FunFam" id="3.30.160.60:FF:000125">
    <property type="entry name" value="Putative zinc finger protein 143"/>
    <property type="match status" value="1"/>
</dbReference>
<dbReference type="PROSITE" id="PS50157">
    <property type="entry name" value="ZINC_FINGER_C2H2_2"/>
    <property type="match status" value="3"/>
</dbReference>
<dbReference type="GO" id="GO:0008270">
    <property type="term" value="F:zinc ion binding"/>
    <property type="evidence" value="ECO:0007669"/>
    <property type="project" value="UniProtKB-KW"/>
</dbReference>
<evidence type="ECO:0000256" key="3">
    <source>
        <dbReference type="ARBA" id="ARBA00022737"/>
    </source>
</evidence>
<dbReference type="InterPro" id="IPR036236">
    <property type="entry name" value="Znf_C2H2_sf"/>
</dbReference>
<dbReference type="STRING" id="400682.A0A1X7UIF0"/>
<evidence type="ECO:0000256" key="4">
    <source>
        <dbReference type="ARBA" id="ARBA00022771"/>
    </source>
</evidence>
<reference evidence="10" key="2">
    <citation type="submission" date="2017-05" db="UniProtKB">
        <authorList>
            <consortium name="EnsemblMetazoa"/>
        </authorList>
    </citation>
    <scope>IDENTIFICATION</scope>
</reference>
<evidence type="ECO:0000313" key="10">
    <source>
        <dbReference type="EnsemblMetazoa" id="Aqu2.1.27246_001"/>
    </source>
</evidence>
<dbReference type="eggNOG" id="KOG1721">
    <property type="taxonomic scope" value="Eukaryota"/>
</dbReference>
<feature type="compositionally biased region" description="Low complexity" evidence="8">
    <location>
        <begin position="53"/>
        <end position="65"/>
    </location>
</feature>
<evidence type="ECO:0000256" key="5">
    <source>
        <dbReference type="ARBA" id="ARBA00022833"/>
    </source>
</evidence>
<dbReference type="InParanoid" id="A0A1X7UIF0"/>
<dbReference type="PANTHER" id="PTHR23235">
    <property type="entry name" value="KRUEPPEL-LIKE TRANSCRIPTION FACTOR"/>
    <property type="match status" value="1"/>
</dbReference>
<evidence type="ECO:0000256" key="1">
    <source>
        <dbReference type="ARBA" id="ARBA00004123"/>
    </source>
</evidence>
<gene>
    <name evidence="10" type="primary">100633814</name>
</gene>
<dbReference type="KEGG" id="aqu:100633814"/>
<dbReference type="Pfam" id="PF00096">
    <property type="entry name" value="zf-C2H2"/>
    <property type="match status" value="3"/>
</dbReference>
<dbReference type="GO" id="GO:0005634">
    <property type="term" value="C:nucleus"/>
    <property type="evidence" value="ECO:0007669"/>
    <property type="project" value="UniProtKB-SubCell"/>
</dbReference>
<dbReference type="GO" id="GO:0000981">
    <property type="term" value="F:DNA-binding transcription factor activity, RNA polymerase II-specific"/>
    <property type="evidence" value="ECO:0007669"/>
    <property type="project" value="TreeGrafter"/>
</dbReference>
<accession>A0A1X7UIF0</accession>
<dbReference type="FunFam" id="3.30.160.60:FF:001110">
    <property type="entry name" value="Krueppel factor 13"/>
    <property type="match status" value="1"/>
</dbReference>
<evidence type="ECO:0000256" key="6">
    <source>
        <dbReference type="ARBA" id="ARBA00023242"/>
    </source>
</evidence>
<dbReference type="GO" id="GO:0000978">
    <property type="term" value="F:RNA polymerase II cis-regulatory region sequence-specific DNA binding"/>
    <property type="evidence" value="ECO:0007669"/>
    <property type="project" value="TreeGrafter"/>
</dbReference>
<feature type="region of interest" description="Disordered" evidence="8">
    <location>
        <begin position="43"/>
        <end position="76"/>
    </location>
</feature>
<evidence type="ECO:0000256" key="8">
    <source>
        <dbReference type="SAM" id="MobiDB-lite"/>
    </source>
</evidence>
<dbReference type="AlphaFoldDB" id="A0A1X7UIF0"/>
<dbReference type="PANTHER" id="PTHR23235:SF164">
    <property type="entry name" value="C2H2-TYPE DOMAIN-CONTAINING PROTEIN"/>
    <property type="match status" value="1"/>
</dbReference>
<keyword evidence="6" id="KW-0539">Nucleus</keyword>
<dbReference type="EnsemblMetazoa" id="Aqu2.1.27246_001">
    <property type="protein sequence ID" value="Aqu2.1.27246_001"/>
    <property type="gene ID" value="Aqu2.1.27246"/>
</dbReference>
<dbReference type="SUPFAM" id="SSF57667">
    <property type="entry name" value="beta-beta-alpha zinc fingers"/>
    <property type="match status" value="2"/>
</dbReference>
<dbReference type="Gene3D" id="3.30.160.60">
    <property type="entry name" value="Classic Zinc Finger"/>
    <property type="match status" value="3"/>
</dbReference>
<keyword evidence="4 7" id="KW-0863">Zinc-finger</keyword>
<dbReference type="Proteomes" id="UP000007879">
    <property type="component" value="Unassembled WGS sequence"/>
</dbReference>
<comment type="subcellular location">
    <subcellularLocation>
        <location evidence="1">Nucleus</location>
    </subcellularLocation>
</comment>
<keyword evidence="5" id="KW-0862">Zinc</keyword>
<proteinExistence type="predicted"/>
<evidence type="ECO:0000256" key="2">
    <source>
        <dbReference type="ARBA" id="ARBA00022723"/>
    </source>
</evidence>
<evidence type="ECO:0000313" key="11">
    <source>
        <dbReference type="Proteomes" id="UP000007879"/>
    </source>
</evidence>